<feature type="domain" description="Mannitol dehydrogenase N-terminal" evidence="3">
    <location>
        <begin position="3"/>
        <end position="201"/>
    </location>
</feature>
<dbReference type="EMBL" id="MWDQ01000152">
    <property type="protein sequence ID" value="OQB71657.1"/>
    <property type="molecule type" value="Genomic_DNA"/>
</dbReference>
<dbReference type="InterPro" id="IPR036291">
    <property type="entry name" value="NAD(P)-bd_dom_sf"/>
</dbReference>
<dbReference type="SUPFAM" id="SSF51735">
    <property type="entry name" value="NAD(P)-binding Rossmann-fold domains"/>
    <property type="match status" value="1"/>
</dbReference>
<comment type="caution">
    <text evidence="5">The sequence shown here is derived from an EMBL/GenBank/DDBJ whole genome shotgun (WGS) entry which is preliminary data.</text>
</comment>
<sequence>MKKVMHFGAGNIGRGFFGHLYHESGYHIIFVDIVDEVIKIINEMAQYPIWIVGDKVEKIVIDNISGISLKDEKKIIDIGADLDLISFSVGANNVKGITPILAKIIEKKFSSENSGFLNIIIGENLKNASSIVGQWINQHLQENFSHIMKDKVGLVETVLSRMVPIVPDELKKQYPLLVLVEPYKTMPVAKNMFKGAPPNINGFLMVDNIKPYEAMKLYIHNFTHAAFAYAGHKKNYKYIWEVVKDKKIENLVRNAYLEIKSAIHRNYGIEDEEIEAYYRDLLERFSNKALGDTIIRVAREPIRKLGPEERIIGAAKLCQEQGIIPEYVCFFAACCLHYDEPTDIESQKLKTLVSTEGIDSVLKNISGLDEKNPIFIRIKENYINFWKKWEKVL</sequence>
<dbReference type="InterPro" id="IPR008927">
    <property type="entry name" value="6-PGluconate_DH-like_C_sf"/>
</dbReference>
<evidence type="ECO:0000259" key="4">
    <source>
        <dbReference type="Pfam" id="PF08125"/>
    </source>
</evidence>
<dbReference type="GO" id="GO:0019592">
    <property type="term" value="P:mannitol catabolic process"/>
    <property type="evidence" value="ECO:0007669"/>
    <property type="project" value="TreeGrafter"/>
</dbReference>
<organism evidence="5">
    <name type="scientific">candidate division TA06 bacterium ADurb.Bin131</name>
    <dbReference type="NCBI Taxonomy" id="1852827"/>
    <lineage>
        <taxon>Bacteria</taxon>
        <taxon>Bacteria division TA06</taxon>
    </lineage>
</organism>
<dbReference type="InterPro" id="IPR013328">
    <property type="entry name" value="6PGD_dom2"/>
</dbReference>
<reference evidence="5" key="1">
    <citation type="submission" date="2017-02" db="EMBL/GenBank/DDBJ databases">
        <title>Delving into the versatile metabolic prowess of the omnipresent phylum Bacteroidetes.</title>
        <authorList>
            <person name="Nobu M.K."/>
            <person name="Mei R."/>
            <person name="Narihiro T."/>
            <person name="Kuroda K."/>
            <person name="Liu W.-T."/>
        </authorList>
    </citation>
    <scope>NUCLEOTIDE SEQUENCE</scope>
    <source>
        <strain evidence="5">ADurb.Bin131</strain>
    </source>
</reference>
<dbReference type="InterPro" id="IPR013118">
    <property type="entry name" value="Mannitol_DH_C"/>
</dbReference>
<keyword evidence="2" id="KW-0520">NAD</keyword>
<dbReference type="GO" id="GO:0008926">
    <property type="term" value="F:mannitol-1-phosphate 5-dehydrogenase activity"/>
    <property type="evidence" value="ECO:0007669"/>
    <property type="project" value="UniProtKB-EC"/>
</dbReference>
<dbReference type="AlphaFoldDB" id="A0A1V6C429"/>
<gene>
    <name evidence="5" type="primary">mtlD</name>
    <name evidence="5" type="ORF">BWX89_01774</name>
</gene>
<dbReference type="Pfam" id="PF01232">
    <property type="entry name" value="Mannitol_dh"/>
    <property type="match status" value="1"/>
</dbReference>
<dbReference type="SUPFAM" id="SSF48179">
    <property type="entry name" value="6-phosphogluconate dehydrogenase C-terminal domain-like"/>
    <property type="match status" value="1"/>
</dbReference>
<proteinExistence type="predicted"/>
<dbReference type="Proteomes" id="UP000485562">
    <property type="component" value="Unassembled WGS sequence"/>
</dbReference>
<evidence type="ECO:0000313" key="5">
    <source>
        <dbReference type="EMBL" id="OQB71657.1"/>
    </source>
</evidence>
<name>A0A1V6C429_UNCT6</name>
<dbReference type="EC" id="1.1.1.17" evidence="5"/>
<evidence type="ECO:0000256" key="1">
    <source>
        <dbReference type="ARBA" id="ARBA00023002"/>
    </source>
</evidence>
<evidence type="ECO:0000259" key="3">
    <source>
        <dbReference type="Pfam" id="PF01232"/>
    </source>
</evidence>
<dbReference type="InterPro" id="IPR013131">
    <property type="entry name" value="Mannitol_DH_N"/>
</dbReference>
<dbReference type="GO" id="GO:0005829">
    <property type="term" value="C:cytosol"/>
    <property type="evidence" value="ECO:0007669"/>
    <property type="project" value="TreeGrafter"/>
</dbReference>
<dbReference type="Pfam" id="PF08125">
    <property type="entry name" value="Mannitol_dh_C"/>
    <property type="match status" value="1"/>
</dbReference>
<dbReference type="PANTHER" id="PTHR30524">
    <property type="entry name" value="MANNITOL-1-PHOSPHATE 5-DEHYDROGENASE"/>
    <property type="match status" value="1"/>
</dbReference>
<feature type="domain" description="Mannitol dehydrogenase C-terminal" evidence="4">
    <location>
        <begin position="208"/>
        <end position="382"/>
    </location>
</feature>
<accession>A0A1V6C429</accession>
<dbReference type="Gene3D" id="1.10.1040.10">
    <property type="entry name" value="N-(1-d-carboxylethyl)-l-norvaline Dehydrogenase, domain 2"/>
    <property type="match status" value="1"/>
</dbReference>
<protein>
    <submittedName>
        <fullName evidence="5">Mannitol-1-phosphate 5-dehydrogenase</fullName>
        <ecNumber evidence="5">1.1.1.17</ecNumber>
    </submittedName>
</protein>
<evidence type="ECO:0000256" key="2">
    <source>
        <dbReference type="ARBA" id="ARBA00023027"/>
    </source>
</evidence>
<dbReference type="PANTHER" id="PTHR30524:SF0">
    <property type="entry name" value="ALTRONATE OXIDOREDUCTASE-RELATED"/>
    <property type="match status" value="1"/>
</dbReference>
<dbReference type="Gene3D" id="3.40.50.720">
    <property type="entry name" value="NAD(P)-binding Rossmann-like Domain"/>
    <property type="match status" value="1"/>
</dbReference>
<keyword evidence="1 5" id="KW-0560">Oxidoreductase</keyword>